<name>A0A6L5XE85_9BACT</name>
<evidence type="ECO:0000256" key="2">
    <source>
        <dbReference type="ARBA" id="ARBA00022729"/>
    </source>
</evidence>
<evidence type="ECO:0000313" key="6">
    <source>
        <dbReference type="EMBL" id="MSS17733.1"/>
    </source>
</evidence>
<keyword evidence="7" id="KW-1185">Reference proteome</keyword>
<dbReference type="PROSITE" id="PS51450">
    <property type="entry name" value="LRR"/>
    <property type="match status" value="1"/>
</dbReference>
<comment type="caution">
    <text evidence="6">The sequence shown here is derived from an EMBL/GenBank/DDBJ whole genome shotgun (WGS) entry which is preliminary data.</text>
</comment>
<dbReference type="NCBIfam" id="TIGR04183">
    <property type="entry name" value="Por_Secre_tail"/>
    <property type="match status" value="1"/>
</dbReference>
<dbReference type="PANTHER" id="PTHR24369:SF210">
    <property type="entry name" value="CHAOPTIN-RELATED"/>
    <property type="match status" value="1"/>
</dbReference>
<evidence type="ECO:0000256" key="1">
    <source>
        <dbReference type="ARBA" id="ARBA00022614"/>
    </source>
</evidence>
<feature type="chain" id="PRO_5027106853" evidence="4">
    <location>
        <begin position="43"/>
        <end position="868"/>
    </location>
</feature>
<dbReference type="Pfam" id="PF18962">
    <property type="entry name" value="Por_Secre_tail"/>
    <property type="match status" value="1"/>
</dbReference>
<dbReference type="Proteomes" id="UP000483362">
    <property type="component" value="Unassembled WGS sequence"/>
</dbReference>
<dbReference type="GO" id="GO:0005886">
    <property type="term" value="C:plasma membrane"/>
    <property type="evidence" value="ECO:0007669"/>
    <property type="project" value="TreeGrafter"/>
</dbReference>
<dbReference type="PANTHER" id="PTHR24369">
    <property type="entry name" value="ANTIGEN BSP, PUTATIVE-RELATED"/>
    <property type="match status" value="1"/>
</dbReference>
<dbReference type="SUPFAM" id="SSF52058">
    <property type="entry name" value="L domain-like"/>
    <property type="match status" value="2"/>
</dbReference>
<organism evidence="6 7">
    <name type="scientific">Sodaliphilus pleomorphus</name>
    <dbReference type="NCBI Taxonomy" id="2606626"/>
    <lineage>
        <taxon>Bacteria</taxon>
        <taxon>Pseudomonadati</taxon>
        <taxon>Bacteroidota</taxon>
        <taxon>Bacteroidia</taxon>
        <taxon>Bacteroidales</taxon>
        <taxon>Muribaculaceae</taxon>
        <taxon>Sodaliphilus</taxon>
    </lineage>
</organism>
<dbReference type="Pfam" id="PF12799">
    <property type="entry name" value="LRR_4"/>
    <property type="match status" value="1"/>
</dbReference>
<dbReference type="Gene3D" id="3.80.10.10">
    <property type="entry name" value="Ribonuclease Inhibitor"/>
    <property type="match status" value="2"/>
</dbReference>
<keyword evidence="3" id="KW-0677">Repeat</keyword>
<reference evidence="6 7" key="1">
    <citation type="submission" date="2019-08" db="EMBL/GenBank/DDBJ databases">
        <title>In-depth cultivation of the pig gut microbiome towards novel bacterial diversity and tailored functional studies.</title>
        <authorList>
            <person name="Wylensek D."/>
            <person name="Hitch T.C.A."/>
            <person name="Clavel T."/>
        </authorList>
    </citation>
    <scope>NUCLEOTIDE SEQUENCE [LARGE SCALE GENOMIC DNA]</scope>
    <source>
        <strain evidence="6 7">Oil-RF-744-WCA-WT-10</strain>
    </source>
</reference>
<dbReference type="AlphaFoldDB" id="A0A6L5XE85"/>
<keyword evidence="2 4" id="KW-0732">Signal</keyword>
<sequence>MPSARENKPKLNQKKSNCMMKKQTLISLLLVSLCCLSAHSQATRNPLAAVAEYNLMADGTFATGDKLAPQGAYFKWADLPNVTVPAGYHIPTQEELLVISGIYPPDQTSKSPYPDLSYRIDRTGEETVTLDGTTMTLNAHYYGTGDYACYALRFMGGDNKYLSAYRWEPVFTDDDTNQTKIKGLKVTCRLLGAAGAGLDVKELAKSDYWTTGNQADVVRYFPASGYGNYTDDGTVMDVNSRGRYWSTTPRNETATGAWGFGFDADFVMVYPWVATSRYCLRCFKDYTAVPDTTVTDAPIALEFDKENLDVYMTMTGPATAQVDFGDGQRTTVDLTQSQGVIAGTVKGSKLAVYAQGVTGFKATSQKIKTAKIASMPMLEDLQLGFNKISEISLGDMPKLTTLNLVNNRITAIDLSKCPKLHYVSLGKNYGLAQLKLDGLSQLTDLHVGSTQLTSLDLTPTPNLAVLDVASAKGIASLDLSKVPGLVELFASQTNLAQLDITHNPQLRRINVAGSSSLTTITFSSLKALQGCFLSKTALPKAQLDALLAALPDVNNLAVLAEERLWKKQLEVADIPDVKAKLVDLSGAKAKGWKIDEYNEAWSVAPASPCLAMTTGIPVGDQIAFKVENYYDPFWVDWGNWWSSFVQAKPYTVKHAVRQSDIAYYSRGLMTLDCSGQQLTRLSLPDNDQTYSVDASGNELTEFSIAPVNSLVTIDLRNNKLDAETLNAVFANLRNLADIVYPFKTASQDNFPESENYGKIFVEGNPGASSCNVAAATAKGYVVDVVPSAVTQVSSHAQLRIAYNPATGTVDIAGLEAGQPVDIYNMWGGNVLHAQTTASTATQHIDVTGLAPGVYILTAAGRSLKLALK</sequence>
<dbReference type="InterPro" id="IPR026444">
    <property type="entry name" value="Secre_tail"/>
</dbReference>
<evidence type="ECO:0000313" key="7">
    <source>
        <dbReference type="Proteomes" id="UP000483362"/>
    </source>
</evidence>
<dbReference type="InterPro" id="IPR032675">
    <property type="entry name" value="LRR_dom_sf"/>
</dbReference>
<dbReference type="InterPro" id="IPR050541">
    <property type="entry name" value="LRR_TM_domain-containing"/>
</dbReference>
<gene>
    <name evidence="6" type="ORF">FYJ29_08190</name>
</gene>
<feature type="signal peptide" evidence="4">
    <location>
        <begin position="1"/>
        <end position="42"/>
    </location>
</feature>
<accession>A0A6L5XE85</accession>
<proteinExistence type="predicted"/>
<dbReference type="InterPro" id="IPR001611">
    <property type="entry name" value="Leu-rich_rpt"/>
</dbReference>
<keyword evidence="1" id="KW-0433">Leucine-rich repeat</keyword>
<evidence type="ECO:0000256" key="4">
    <source>
        <dbReference type="SAM" id="SignalP"/>
    </source>
</evidence>
<feature type="domain" description="Secretion system C-terminal sorting" evidence="5">
    <location>
        <begin position="803"/>
        <end position="859"/>
    </location>
</feature>
<dbReference type="InterPro" id="IPR025875">
    <property type="entry name" value="Leu-rich_rpt_4"/>
</dbReference>
<protein>
    <submittedName>
        <fullName evidence="6">T9SS type A sorting domain-containing protein</fullName>
    </submittedName>
</protein>
<evidence type="ECO:0000256" key="3">
    <source>
        <dbReference type="ARBA" id="ARBA00022737"/>
    </source>
</evidence>
<evidence type="ECO:0000259" key="5">
    <source>
        <dbReference type="Pfam" id="PF18962"/>
    </source>
</evidence>
<dbReference type="EMBL" id="VULT01000011">
    <property type="protein sequence ID" value="MSS17733.1"/>
    <property type="molecule type" value="Genomic_DNA"/>
</dbReference>